<dbReference type="GO" id="GO:0030150">
    <property type="term" value="P:protein import into mitochondrial matrix"/>
    <property type="evidence" value="ECO:0007669"/>
    <property type="project" value="InterPro"/>
</dbReference>
<proteinExistence type="inferred from homology"/>
<keyword evidence="3" id="KW-0813">Transport</keyword>
<dbReference type="Pfam" id="PF08038">
    <property type="entry name" value="Tom7"/>
    <property type="match status" value="1"/>
</dbReference>
<dbReference type="OrthoDB" id="284357at2759"/>
<keyword evidence="6" id="KW-0653">Protein transport</keyword>
<comment type="similarity">
    <text evidence="2">Belongs to the Tom7 family.</text>
</comment>
<evidence type="ECO:0000313" key="12">
    <source>
        <dbReference type="Proteomes" id="UP001150266"/>
    </source>
</evidence>
<name>A0A9W9ACU1_9AGAR</name>
<dbReference type="AlphaFoldDB" id="A0A9W9ACU1"/>
<evidence type="ECO:0000256" key="1">
    <source>
        <dbReference type="ARBA" id="ARBA00004572"/>
    </source>
</evidence>
<gene>
    <name evidence="11" type="ORF">J3R30DRAFT_3371644</name>
</gene>
<feature type="transmembrane region" description="Helical" evidence="10">
    <location>
        <begin position="52"/>
        <end position="68"/>
    </location>
</feature>
<evidence type="ECO:0000313" key="11">
    <source>
        <dbReference type="EMBL" id="KAJ4479260.1"/>
    </source>
</evidence>
<keyword evidence="12" id="KW-1185">Reference proteome</keyword>
<dbReference type="GO" id="GO:0005742">
    <property type="term" value="C:mitochondrial outer membrane translocase complex"/>
    <property type="evidence" value="ECO:0007669"/>
    <property type="project" value="InterPro"/>
</dbReference>
<evidence type="ECO:0000256" key="3">
    <source>
        <dbReference type="ARBA" id="ARBA00022448"/>
    </source>
</evidence>
<evidence type="ECO:0000256" key="7">
    <source>
        <dbReference type="ARBA" id="ARBA00022989"/>
    </source>
</evidence>
<keyword evidence="9 10" id="KW-0472">Membrane</keyword>
<dbReference type="EMBL" id="JAOTPV010000008">
    <property type="protein sequence ID" value="KAJ4479260.1"/>
    <property type="molecule type" value="Genomic_DNA"/>
</dbReference>
<evidence type="ECO:0000256" key="8">
    <source>
        <dbReference type="ARBA" id="ARBA00023128"/>
    </source>
</evidence>
<evidence type="ECO:0000256" key="4">
    <source>
        <dbReference type="ARBA" id="ARBA00022692"/>
    </source>
</evidence>
<dbReference type="InterPro" id="IPR012621">
    <property type="entry name" value="Tom7"/>
</dbReference>
<evidence type="ECO:0000256" key="2">
    <source>
        <dbReference type="ARBA" id="ARBA00010917"/>
    </source>
</evidence>
<comment type="subcellular location">
    <subcellularLocation>
        <location evidence="1">Mitochondrion outer membrane</location>
        <topology evidence="1">Single-pass membrane protein</topology>
    </subcellularLocation>
</comment>
<accession>A0A9W9ACU1</accession>
<organism evidence="11 12">
    <name type="scientific">Lentinula aciculospora</name>
    <dbReference type="NCBI Taxonomy" id="153920"/>
    <lineage>
        <taxon>Eukaryota</taxon>
        <taxon>Fungi</taxon>
        <taxon>Dikarya</taxon>
        <taxon>Basidiomycota</taxon>
        <taxon>Agaricomycotina</taxon>
        <taxon>Agaricomycetes</taxon>
        <taxon>Agaricomycetidae</taxon>
        <taxon>Agaricales</taxon>
        <taxon>Marasmiineae</taxon>
        <taxon>Omphalotaceae</taxon>
        <taxon>Lentinula</taxon>
    </lineage>
</organism>
<keyword evidence="7 10" id="KW-1133">Transmembrane helix</keyword>
<keyword evidence="4 10" id="KW-0812">Transmembrane</keyword>
<reference evidence="11" key="1">
    <citation type="submission" date="2022-08" db="EMBL/GenBank/DDBJ databases">
        <title>A Global Phylogenomic Analysis of the Shiitake Genus Lentinula.</title>
        <authorList>
            <consortium name="DOE Joint Genome Institute"/>
            <person name="Sierra-Patev S."/>
            <person name="Min B."/>
            <person name="Naranjo-Ortiz M."/>
            <person name="Looney B."/>
            <person name="Konkel Z."/>
            <person name="Slot J.C."/>
            <person name="Sakamoto Y."/>
            <person name="Steenwyk J.L."/>
            <person name="Rokas A."/>
            <person name="Carro J."/>
            <person name="Camarero S."/>
            <person name="Ferreira P."/>
            <person name="Molpeceres G."/>
            <person name="Ruiz-Duenas F.J."/>
            <person name="Serrano A."/>
            <person name="Henrissat B."/>
            <person name="Drula E."/>
            <person name="Hughes K.W."/>
            <person name="Mata J.L."/>
            <person name="Ishikawa N.K."/>
            <person name="Vargas-Isla R."/>
            <person name="Ushijima S."/>
            <person name="Smith C.A."/>
            <person name="Ahrendt S."/>
            <person name="Andreopoulos W."/>
            <person name="He G."/>
            <person name="Labutti K."/>
            <person name="Lipzen A."/>
            <person name="Ng V."/>
            <person name="Riley R."/>
            <person name="Sandor L."/>
            <person name="Barry K."/>
            <person name="Martinez A.T."/>
            <person name="Xiao Y."/>
            <person name="Gibbons J.G."/>
            <person name="Terashima K."/>
            <person name="Grigoriev I.V."/>
            <person name="Hibbett D.S."/>
        </authorList>
    </citation>
    <scope>NUCLEOTIDE SEQUENCE</scope>
    <source>
        <strain evidence="11">JLM2183</strain>
    </source>
</reference>
<protein>
    <submittedName>
        <fullName evidence="11">Uncharacterized protein</fullName>
    </submittedName>
</protein>
<evidence type="ECO:0000256" key="5">
    <source>
        <dbReference type="ARBA" id="ARBA00022787"/>
    </source>
</evidence>
<evidence type="ECO:0000256" key="6">
    <source>
        <dbReference type="ARBA" id="ARBA00022927"/>
    </source>
</evidence>
<evidence type="ECO:0000256" key="10">
    <source>
        <dbReference type="SAM" id="Phobius"/>
    </source>
</evidence>
<feature type="transmembrane region" description="Helical" evidence="10">
    <location>
        <begin position="20"/>
        <end position="40"/>
    </location>
</feature>
<dbReference type="Proteomes" id="UP001150266">
    <property type="component" value="Unassembled WGS sequence"/>
</dbReference>
<evidence type="ECO:0000256" key="9">
    <source>
        <dbReference type="ARBA" id="ARBA00023136"/>
    </source>
</evidence>
<keyword evidence="8" id="KW-0496">Mitochondrion</keyword>
<keyword evidence="5" id="KW-1000">Mitochondrion outer membrane</keyword>
<sequence length="81" mass="9376">MLRGYVIYPFAFRCYDANPAYVFIPFFCAGFLASFIHSLIPLSIGPYSHNQTILHYAWIPMIIYVGFTRSNPQPSLIKCMY</sequence>
<comment type="caution">
    <text evidence="11">The sequence shown here is derived from an EMBL/GenBank/DDBJ whole genome shotgun (WGS) entry which is preliminary data.</text>
</comment>